<dbReference type="AlphaFoldDB" id="R1CVU2"/>
<keyword evidence="2" id="KW-0378">Hydrolase</keyword>
<name>R1CVU2_9FIRM</name>
<dbReference type="InterPro" id="IPR029058">
    <property type="entry name" value="AB_hydrolase_fold"/>
</dbReference>
<keyword evidence="3" id="KW-1185">Reference proteome</keyword>
<dbReference type="GO" id="GO:0016787">
    <property type="term" value="F:hydrolase activity"/>
    <property type="evidence" value="ECO:0007669"/>
    <property type="project" value="UniProtKB-KW"/>
</dbReference>
<accession>R1CVU2</accession>
<dbReference type="Proteomes" id="UP000013378">
    <property type="component" value="Unassembled WGS sequence"/>
</dbReference>
<dbReference type="Pfam" id="PF00561">
    <property type="entry name" value="Abhydrolase_1"/>
    <property type="match status" value="1"/>
</dbReference>
<evidence type="ECO:0000313" key="3">
    <source>
        <dbReference type="Proteomes" id="UP000013378"/>
    </source>
</evidence>
<dbReference type="Gene3D" id="3.40.50.1820">
    <property type="entry name" value="alpha/beta hydrolase"/>
    <property type="match status" value="1"/>
</dbReference>
<protein>
    <submittedName>
        <fullName evidence="2">3-Oxoadipate enol-lactonase, alpha/beta hydrolase fold family</fullName>
    </submittedName>
</protein>
<sequence length="253" mass="29259">MKVNIDGLNISYVCEGEGKNVLLLHGWGANITTMLPILNHLKDRFKVYAIDLPGFGESDKPKEIWGNFEYADIVKKFIDKMEMKEVILIGHSHGGRISIILSNRYPELVKKMVLIDSAGLIPKRSMKYYLKVYSFKTLKFLYNTMLFWTNKEERMEKFYKKFGSTDYRAADGIMRKIMVKVINQDLRPLLKGIKASTLLVWGKDDTATPVYMGKIMEKEIKDSGLVVLENAGHYSYVDQYNRFKLILDSFLKD</sequence>
<dbReference type="PANTHER" id="PTHR46438">
    <property type="entry name" value="ALPHA/BETA-HYDROLASES SUPERFAMILY PROTEIN"/>
    <property type="match status" value="1"/>
</dbReference>
<dbReference type="OrthoDB" id="9775557at2"/>
<dbReference type="RefSeq" id="WP_006311829.1">
    <property type="nucleotide sequence ID" value="NZ_ARZA01000125.1"/>
</dbReference>
<feature type="domain" description="AB hydrolase-1" evidence="1">
    <location>
        <begin position="20"/>
        <end position="238"/>
    </location>
</feature>
<comment type="caution">
    <text evidence="2">The sequence shown here is derived from an EMBL/GenBank/DDBJ whole genome shotgun (WGS) entry which is preliminary data.</text>
</comment>
<proteinExistence type="predicted"/>
<organism evidence="2 3">
    <name type="scientific">Caldisalinibacter kiritimatiensis</name>
    <dbReference type="NCBI Taxonomy" id="1304284"/>
    <lineage>
        <taxon>Bacteria</taxon>
        <taxon>Bacillati</taxon>
        <taxon>Bacillota</taxon>
        <taxon>Tissierellia</taxon>
        <taxon>Tissierellales</taxon>
        <taxon>Thermohalobacteraceae</taxon>
        <taxon>Caldisalinibacter</taxon>
    </lineage>
</organism>
<evidence type="ECO:0000313" key="2">
    <source>
        <dbReference type="EMBL" id="EOD00759.1"/>
    </source>
</evidence>
<dbReference type="PRINTS" id="PR00111">
    <property type="entry name" value="ABHYDROLASE"/>
</dbReference>
<reference evidence="2 3" key="1">
    <citation type="journal article" date="2015" name="Geomicrobiol. J.">
        <title>Caldisalinibacter kiritimatiensis gen. nov., sp. nov., a moderately thermohalophilic thiosulfate-reducing bacterium from a hypersaline microbial mat.</title>
        <authorList>
            <person name="Ben Hania W."/>
            <person name="Joseph M."/>
            <person name="Fiebig A."/>
            <person name="Bunk B."/>
            <person name="Klenk H.-P."/>
            <person name="Fardeau M.-L."/>
            <person name="Spring S."/>
        </authorList>
    </citation>
    <scope>NUCLEOTIDE SEQUENCE [LARGE SCALE GENOMIC DNA]</scope>
    <source>
        <strain evidence="2 3">L21-TH-D2</strain>
    </source>
</reference>
<dbReference type="PATRIC" id="fig|1304284.3.peg.1184"/>
<dbReference type="eggNOG" id="COG0596">
    <property type="taxonomic scope" value="Bacteria"/>
</dbReference>
<dbReference type="InterPro" id="IPR000073">
    <property type="entry name" value="AB_hydrolase_1"/>
</dbReference>
<dbReference type="STRING" id="1304284.L21TH_1211"/>
<evidence type="ECO:0000259" key="1">
    <source>
        <dbReference type="Pfam" id="PF00561"/>
    </source>
</evidence>
<dbReference type="PANTHER" id="PTHR46438:SF11">
    <property type="entry name" value="LIPASE-RELATED"/>
    <property type="match status" value="1"/>
</dbReference>
<dbReference type="EMBL" id="ARZA01000125">
    <property type="protein sequence ID" value="EOD00759.1"/>
    <property type="molecule type" value="Genomic_DNA"/>
</dbReference>
<dbReference type="SUPFAM" id="SSF53474">
    <property type="entry name" value="alpha/beta-Hydrolases"/>
    <property type="match status" value="1"/>
</dbReference>
<gene>
    <name evidence="2" type="ORF">L21TH_1211</name>
</gene>